<keyword evidence="5" id="KW-0732">Signal</keyword>
<dbReference type="InterPro" id="IPR006664">
    <property type="entry name" value="OMP_bac"/>
</dbReference>
<proteinExistence type="predicted"/>
<protein>
    <submittedName>
        <fullName evidence="7">Outer membrane protein OmpA</fullName>
    </submittedName>
</protein>
<evidence type="ECO:0000256" key="5">
    <source>
        <dbReference type="SAM" id="SignalP"/>
    </source>
</evidence>
<dbReference type="Gene3D" id="3.30.1330.60">
    <property type="entry name" value="OmpA-like domain"/>
    <property type="match status" value="1"/>
</dbReference>
<keyword evidence="8" id="KW-1185">Reference proteome</keyword>
<dbReference type="PANTHER" id="PTHR30329">
    <property type="entry name" value="STATOR ELEMENT OF FLAGELLAR MOTOR COMPLEX"/>
    <property type="match status" value="1"/>
</dbReference>
<dbReference type="InterPro" id="IPR006665">
    <property type="entry name" value="OmpA-like"/>
</dbReference>
<evidence type="ECO:0000256" key="2">
    <source>
        <dbReference type="ARBA" id="ARBA00023136"/>
    </source>
</evidence>
<reference evidence="7 8" key="1">
    <citation type="submission" date="2016-10" db="EMBL/GenBank/DDBJ databases">
        <authorList>
            <person name="de Groot N.N."/>
        </authorList>
    </citation>
    <scope>NUCLEOTIDE SEQUENCE [LARGE SCALE GENOMIC DNA]</scope>
    <source>
        <strain evidence="7 8">DSM 4180</strain>
    </source>
</reference>
<dbReference type="EMBL" id="FOUO01000015">
    <property type="protein sequence ID" value="SFM61905.1"/>
    <property type="molecule type" value="Genomic_DNA"/>
</dbReference>
<organism evidence="7 8">
    <name type="scientific">Ectothiorhodospira mobilis</name>
    <dbReference type="NCBI Taxonomy" id="195064"/>
    <lineage>
        <taxon>Bacteria</taxon>
        <taxon>Pseudomonadati</taxon>
        <taxon>Pseudomonadota</taxon>
        <taxon>Gammaproteobacteria</taxon>
        <taxon>Chromatiales</taxon>
        <taxon>Ectothiorhodospiraceae</taxon>
        <taxon>Ectothiorhodospira</taxon>
    </lineage>
</organism>
<dbReference type="Pfam" id="PF18393">
    <property type="entry name" value="MotY_N"/>
    <property type="match status" value="1"/>
</dbReference>
<evidence type="ECO:0000313" key="8">
    <source>
        <dbReference type="Proteomes" id="UP000199556"/>
    </source>
</evidence>
<dbReference type="InterPro" id="IPR050330">
    <property type="entry name" value="Bact_OuterMem_StrucFunc"/>
</dbReference>
<feature type="signal peptide" evidence="5">
    <location>
        <begin position="1"/>
        <end position="20"/>
    </location>
</feature>
<dbReference type="RefSeq" id="WP_090486632.1">
    <property type="nucleotide sequence ID" value="NZ_FOUO01000015.1"/>
</dbReference>
<evidence type="ECO:0000313" key="7">
    <source>
        <dbReference type="EMBL" id="SFM61905.1"/>
    </source>
</evidence>
<dbReference type="PRINTS" id="PR01023">
    <property type="entry name" value="NAFLGMOTY"/>
</dbReference>
<dbReference type="SUPFAM" id="SSF103088">
    <property type="entry name" value="OmpA-like"/>
    <property type="match status" value="1"/>
</dbReference>
<dbReference type="Pfam" id="PF00691">
    <property type="entry name" value="OmpA"/>
    <property type="match status" value="1"/>
</dbReference>
<evidence type="ECO:0000256" key="1">
    <source>
        <dbReference type="ARBA" id="ARBA00004442"/>
    </source>
</evidence>
<accession>A0A1I4SBR7</accession>
<dbReference type="PANTHER" id="PTHR30329:SF21">
    <property type="entry name" value="LIPOPROTEIN YIAD-RELATED"/>
    <property type="match status" value="1"/>
</dbReference>
<dbReference type="PROSITE" id="PS51123">
    <property type="entry name" value="OMPA_2"/>
    <property type="match status" value="1"/>
</dbReference>
<dbReference type="InterPro" id="IPR041544">
    <property type="entry name" value="MotY_N"/>
</dbReference>
<dbReference type="GO" id="GO:0009279">
    <property type="term" value="C:cell outer membrane"/>
    <property type="evidence" value="ECO:0007669"/>
    <property type="project" value="UniProtKB-SubCell"/>
</dbReference>
<dbReference type="Proteomes" id="UP000199556">
    <property type="component" value="Unassembled WGS sequence"/>
</dbReference>
<gene>
    <name evidence="7" type="ORF">SAMN05421721_11511</name>
</gene>
<comment type="subcellular location">
    <subcellularLocation>
        <location evidence="1">Cell outer membrane</location>
    </subcellularLocation>
</comment>
<sequence>MKRFLLIGMLLGLAAGPLGAVEYAAQLSEGGWSFRHDGEVCELRQSIPRYGEVRFSAERDRDLQLEVRPVHPLAAPGKGRMAMHPPVWRHDLSRRDLGVVPLLAGEVLTVLGRERALEVFYALETGHEVRLEHVGSAGEPVRVTLSPAGFRQVLADFRPCLDRPARLDFPVIRHWRVQFDFDEDRLRETARPTLERVLQRLRENPRTRLVLGGHADPQGERDYNRELSRGRAQSVRDWLAQRGIDPGRMEVRAFGESWPLEADSEEEASEEEVWARSRRVDLWWTLP</sequence>
<keyword evidence="2 4" id="KW-0472">Membrane</keyword>
<evidence type="ECO:0000259" key="6">
    <source>
        <dbReference type="PROSITE" id="PS51123"/>
    </source>
</evidence>
<feature type="domain" description="OmpA-like" evidence="6">
    <location>
        <begin position="166"/>
        <end position="287"/>
    </location>
</feature>
<dbReference type="OrthoDB" id="5793320at2"/>
<dbReference type="STRING" id="195064.SAMN05421721_11511"/>
<dbReference type="CDD" id="cd07185">
    <property type="entry name" value="OmpA_C-like"/>
    <property type="match status" value="1"/>
</dbReference>
<dbReference type="PRINTS" id="PR01021">
    <property type="entry name" value="OMPADOMAIN"/>
</dbReference>
<feature type="chain" id="PRO_5011532946" evidence="5">
    <location>
        <begin position="21"/>
        <end position="287"/>
    </location>
</feature>
<dbReference type="InterPro" id="IPR036737">
    <property type="entry name" value="OmpA-like_sf"/>
</dbReference>
<dbReference type="AlphaFoldDB" id="A0A1I4SBR7"/>
<name>A0A1I4SBR7_ECTMO</name>
<dbReference type="Gene3D" id="2.60.40.2540">
    <property type="match status" value="1"/>
</dbReference>
<keyword evidence="3" id="KW-0998">Cell outer membrane</keyword>
<evidence type="ECO:0000256" key="4">
    <source>
        <dbReference type="PROSITE-ProRule" id="PRU00473"/>
    </source>
</evidence>
<evidence type="ECO:0000256" key="3">
    <source>
        <dbReference type="ARBA" id="ARBA00023237"/>
    </source>
</evidence>